<accession>A0A1J4K6L4</accession>
<dbReference type="RefSeq" id="XP_068358500.1">
    <property type="nucleotide sequence ID" value="XM_068492800.1"/>
</dbReference>
<comment type="caution">
    <text evidence="1">The sequence shown here is derived from an EMBL/GenBank/DDBJ whole genome shotgun (WGS) entry which is preliminary data.</text>
</comment>
<organism evidence="1 2">
    <name type="scientific">Tritrichomonas foetus</name>
    <dbReference type="NCBI Taxonomy" id="1144522"/>
    <lineage>
        <taxon>Eukaryota</taxon>
        <taxon>Metamonada</taxon>
        <taxon>Parabasalia</taxon>
        <taxon>Tritrichomonadida</taxon>
        <taxon>Tritrichomonadidae</taxon>
        <taxon>Tritrichomonas</taxon>
    </lineage>
</organism>
<evidence type="ECO:0000313" key="2">
    <source>
        <dbReference type="Proteomes" id="UP000179807"/>
    </source>
</evidence>
<reference evidence="1" key="1">
    <citation type="submission" date="2016-10" db="EMBL/GenBank/DDBJ databases">
        <authorList>
            <person name="Benchimol M."/>
            <person name="Almeida L.G."/>
            <person name="Vasconcelos A.T."/>
            <person name="Perreira-Neves A."/>
            <person name="Rosa I.A."/>
            <person name="Tasca T."/>
            <person name="Bogo M.R."/>
            <person name="de Souza W."/>
        </authorList>
    </citation>
    <scope>NUCLEOTIDE SEQUENCE [LARGE SCALE GENOMIC DNA]</scope>
    <source>
        <strain evidence="1">K</strain>
    </source>
</reference>
<name>A0A1J4K6L4_9EUKA</name>
<dbReference type="AlphaFoldDB" id="A0A1J4K6L4"/>
<gene>
    <name evidence="1" type="ORF">TRFO_05946</name>
</gene>
<sequence>MFNFNRRKKTSNGLTVILSQEEDIPLKQVLLHENLAETIRDEAQEILDYFYPNKKAGKKFNELLDWALTKDKNTEKNDYMLNRNAANILSAISHKMFKLALEDGTLDERLKTFVDSKYADSEYSDICGQYQRILIVYNRNTKYAFFKKNPDFYQKIIDHLDIVPFQTIFQEMFSEQFEIFTNNNPQQALNQLILKSGNSNEDLIFGIFQVIKYINYDGNEDAQKFIMDDKFLEQLTRIALKLTKKYVIFEAFSTLTKLFYQLDPQIAKSIVNRFNNEDFNYNSKSSNYSNYSNYGEIRENKKLREYAMFPIFWEKYINKLTDAFFQEIPVNTFFCQSYIDTFKHMPIKDRYRIVSELNLFDKIKQFKDFKNNMFIYKLTLAIAAPPCESDKPDLLDPSSSHVMCSNEWREFVLEAKEFFDGPKVRYLQQTNSDF</sequence>
<dbReference type="EMBL" id="MLAK01000760">
    <property type="protein sequence ID" value="OHT05364.1"/>
    <property type="molecule type" value="Genomic_DNA"/>
</dbReference>
<dbReference type="Proteomes" id="UP000179807">
    <property type="component" value="Unassembled WGS sequence"/>
</dbReference>
<evidence type="ECO:0000313" key="1">
    <source>
        <dbReference type="EMBL" id="OHT05364.1"/>
    </source>
</evidence>
<dbReference type="VEuPathDB" id="TrichDB:TRFO_05946"/>
<protein>
    <submittedName>
        <fullName evidence="1">Uncharacterized protein</fullName>
    </submittedName>
</protein>
<proteinExistence type="predicted"/>
<dbReference type="GeneID" id="94827504"/>
<keyword evidence="2" id="KW-1185">Reference proteome</keyword>